<organism evidence="1 2">
    <name type="scientific">Diaporthe vaccinii</name>
    <dbReference type="NCBI Taxonomy" id="105482"/>
    <lineage>
        <taxon>Eukaryota</taxon>
        <taxon>Fungi</taxon>
        <taxon>Dikarya</taxon>
        <taxon>Ascomycota</taxon>
        <taxon>Pezizomycotina</taxon>
        <taxon>Sordariomycetes</taxon>
        <taxon>Sordariomycetidae</taxon>
        <taxon>Diaporthales</taxon>
        <taxon>Diaporthaceae</taxon>
        <taxon>Diaporthe</taxon>
        <taxon>Diaporthe eres species complex</taxon>
    </lineage>
</organism>
<gene>
    <name evidence="1" type="ORF">FJTKL_08987</name>
</gene>
<keyword evidence="2" id="KW-1185">Reference proteome</keyword>
<sequence length="165" mass="17937">MKPGNELGRRAGEAKQYKFSVPAAVNSSDGAVAARSTTNDDGSEMSFVNYYIFEEETGIVHYQGTRAALAAEEQAPSALRGLSPEKRQTHSYSIVIQATALSSATTLATQGCVSSMVKWHINRATESNRFKCVPLDNRGSWKFALHVNINKGLNNNGEKGECCDF</sequence>
<name>A0ABR4EPK6_9PEZI</name>
<protein>
    <submittedName>
        <fullName evidence="1">Uncharacterized protein</fullName>
    </submittedName>
</protein>
<evidence type="ECO:0000313" key="1">
    <source>
        <dbReference type="EMBL" id="KAL2284260.1"/>
    </source>
</evidence>
<reference evidence="1 2" key="1">
    <citation type="submission" date="2024-03" db="EMBL/GenBank/DDBJ databases">
        <title>A high-quality draft genome sequence of Diaporthe vaccinii, a causative agent of upright dieback and viscid rot disease in cranberry plants.</title>
        <authorList>
            <person name="Sarrasin M."/>
            <person name="Lang B.F."/>
            <person name="Burger G."/>
        </authorList>
    </citation>
    <scope>NUCLEOTIDE SEQUENCE [LARGE SCALE GENOMIC DNA]</scope>
    <source>
        <strain evidence="1 2">IS7</strain>
    </source>
</reference>
<dbReference type="Proteomes" id="UP001600888">
    <property type="component" value="Unassembled WGS sequence"/>
</dbReference>
<proteinExistence type="predicted"/>
<comment type="caution">
    <text evidence="1">The sequence shown here is derived from an EMBL/GenBank/DDBJ whole genome shotgun (WGS) entry which is preliminary data.</text>
</comment>
<evidence type="ECO:0000313" key="2">
    <source>
        <dbReference type="Proteomes" id="UP001600888"/>
    </source>
</evidence>
<accession>A0ABR4EPK6</accession>
<dbReference type="EMBL" id="JBAWTH010000037">
    <property type="protein sequence ID" value="KAL2284260.1"/>
    <property type="molecule type" value="Genomic_DNA"/>
</dbReference>